<comment type="caution">
    <text evidence="2">The sequence shown here is derived from an EMBL/GenBank/DDBJ whole genome shotgun (WGS) entry which is preliminary data.</text>
</comment>
<proteinExistence type="predicted"/>
<organism evidence="2 3">
    <name type="scientific">Cudoniella acicularis</name>
    <dbReference type="NCBI Taxonomy" id="354080"/>
    <lineage>
        <taxon>Eukaryota</taxon>
        <taxon>Fungi</taxon>
        <taxon>Dikarya</taxon>
        <taxon>Ascomycota</taxon>
        <taxon>Pezizomycotina</taxon>
        <taxon>Leotiomycetes</taxon>
        <taxon>Helotiales</taxon>
        <taxon>Tricladiaceae</taxon>
        <taxon>Cudoniella</taxon>
    </lineage>
</organism>
<evidence type="ECO:0000256" key="1">
    <source>
        <dbReference type="SAM" id="SignalP"/>
    </source>
</evidence>
<feature type="chain" id="PRO_5034856723" evidence="1">
    <location>
        <begin position="22"/>
        <end position="109"/>
    </location>
</feature>
<reference evidence="2 3" key="1">
    <citation type="submission" date="2020-03" db="EMBL/GenBank/DDBJ databases">
        <title>Draft Genome Sequence of Cudoniella acicularis.</title>
        <authorList>
            <person name="Buettner E."/>
            <person name="Kellner H."/>
        </authorList>
    </citation>
    <scope>NUCLEOTIDE SEQUENCE [LARGE SCALE GENOMIC DNA]</scope>
    <source>
        <strain evidence="2 3">DSM 108380</strain>
    </source>
</reference>
<keyword evidence="3" id="KW-1185">Reference proteome</keyword>
<evidence type="ECO:0000313" key="2">
    <source>
        <dbReference type="EMBL" id="KAF4630533.1"/>
    </source>
</evidence>
<evidence type="ECO:0000313" key="3">
    <source>
        <dbReference type="Proteomes" id="UP000566819"/>
    </source>
</evidence>
<name>A0A8H4RIZ8_9HELO</name>
<dbReference type="EMBL" id="JAAMPI010000540">
    <property type="protein sequence ID" value="KAF4630533.1"/>
    <property type="molecule type" value="Genomic_DNA"/>
</dbReference>
<feature type="signal peptide" evidence="1">
    <location>
        <begin position="1"/>
        <end position="21"/>
    </location>
</feature>
<accession>A0A8H4RIZ8</accession>
<dbReference type="AlphaFoldDB" id="A0A8H4RIZ8"/>
<gene>
    <name evidence="2" type="ORF">G7Y89_g7607</name>
</gene>
<sequence>MRWLIALTLASVWLLGPLVHAGPNLIEIPDLPWYNYDERIEGGNENSLPGAVKKFYEDMKENYDHGEWGDYPLPVMAAGMVVDGQTYICSSGSYPEGQHTLCVTALQRH</sequence>
<keyword evidence="1" id="KW-0732">Signal</keyword>
<dbReference type="Proteomes" id="UP000566819">
    <property type="component" value="Unassembled WGS sequence"/>
</dbReference>
<protein>
    <submittedName>
        <fullName evidence="2">Uncharacterized protein</fullName>
    </submittedName>
</protein>